<gene>
    <name evidence="2" type="ORF">FB45DRAFT_1063850</name>
</gene>
<sequence>MSSLQDDFEDIWAGGDNEFHRAWSEQASAKHAAPSLAAANALNKIYPNHSLVMTTQDVLRLPEVHSTRMTDAPLLTTTRVALVSRGWLLGFNIYVMHFVLHEGPNEHPRALVLAAGIYDQDLHEEIWVFNQGFWTKSHALWLDVQSADWKDVILTDEFKTALKKDVYGFFKSEPIYKELAIPWKRGIIMWGPPGNGKTISIKVIMKTCDALGFAPLYVKSFQSFWGEETSMQDVFTKARQLAPCVMVLEDLDALINDRNRSFFFNQLDGLQGNDGLLVIGTTNHLDRLDPGLSSRPSRFDRKYLFDDPSRDARLLYAKWWQDKLQNNTAIDYPDALVEEVADTTAGFSFAYLKEAFVSCLVTLAGWEGDDKPAFSDALRKQIKMLRKQLESVQN</sequence>
<feature type="domain" description="ATPase AAA-type core" evidence="1">
    <location>
        <begin position="187"/>
        <end position="306"/>
    </location>
</feature>
<proteinExistence type="predicted"/>
<dbReference type="SUPFAM" id="SSF52540">
    <property type="entry name" value="P-loop containing nucleoside triphosphate hydrolases"/>
    <property type="match status" value="1"/>
</dbReference>
<dbReference type="InterPro" id="IPR050168">
    <property type="entry name" value="AAA_ATPase_domain"/>
</dbReference>
<dbReference type="AlphaFoldDB" id="A0AAD7BDP8"/>
<keyword evidence="3" id="KW-1185">Reference proteome</keyword>
<evidence type="ECO:0000259" key="1">
    <source>
        <dbReference type="Pfam" id="PF00004"/>
    </source>
</evidence>
<name>A0AAD7BDP8_9AGAR</name>
<dbReference type="CDD" id="cd19481">
    <property type="entry name" value="RecA-like_protease"/>
    <property type="match status" value="1"/>
</dbReference>
<dbReference type="GO" id="GO:0005524">
    <property type="term" value="F:ATP binding"/>
    <property type="evidence" value="ECO:0007669"/>
    <property type="project" value="InterPro"/>
</dbReference>
<reference evidence="2" key="1">
    <citation type="submission" date="2023-03" db="EMBL/GenBank/DDBJ databases">
        <title>Massive genome expansion in bonnet fungi (Mycena s.s.) driven by repeated elements and novel gene families across ecological guilds.</title>
        <authorList>
            <consortium name="Lawrence Berkeley National Laboratory"/>
            <person name="Harder C.B."/>
            <person name="Miyauchi S."/>
            <person name="Viragh M."/>
            <person name="Kuo A."/>
            <person name="Thoen E."/>
            <person name="Andreopoulos B."/>
            <person name="Lu D."/>
            <person name="Skrede I."/>
            <person name="Drula E."/>
            <person name="Henrissat B."/>
            <person name="Morin E."/>
            <person name="Kohler A."/>
            <person name="Barry K."/>
            <person name="LaButti K."/>
            <person name="Morin E."/>
            <person name="Salamov A."/>
            <person name="Lipzen A."/>
            <person name="Mereny Z."/>
            <person name="Hegedus B."/>
            <person name="Baldrian P."/>
            <person name="Stursova M."/>
            <person name="Weitz H."/>
            <person name="Taylor A."/>
            <person name="Grigoriev I.V."/>
            <person name="Nagy L.G."/>
            <person name="Martin F."/>
            <person name="Kauserud H."/>
        </authorList>
    </citation>
    <scope>NUCLEOTIDE SEQUENCE</scope>
    <source>
        <strain evidence="2">9284</strain>
    </source>
</reference>
<dbReference type="GO" id="GO:0005634">
    <property type="term" value="C:nucleus"/>
    <property type="evidence" value="ECO:0007669"/>
    <property type="project" value="TreeGrafter"/>
</dbReference>
<dbReference type="PANTHER" id="PTHR23077:SF132">
    <property type="entry name" value="ATP-DEPENDENT ZN PROTEASE"/>
    <property type="match status" value="1"/>
</dbReference>
<accession>A0AAD7BDP8</accession>
<dbReference type="PANTHER" id="PTHR23077">
    <property type="entry name" value="AAA-FAMILY ATPASE"/>
    <property type="match status" value="1"/>
</dbReference>
<dbReference type="Pfam" id="PF00004">
    <property type="entry name" value="AAA"/>
    <property type="match status" value="1"/>
</dbReference>
<dbReference type="InterPro" id="IPR027417">
    <property type="entry name" value="P-loop_NTPase"/>
</dbReference>
<dbReference type="GO" id="GO:1990275">
    <property type="term" value="F:preribosome binding"/>
    <property type="evidence" value="ECO:0007669"/>
    <property type="project" value="TreeGrafter"/>
</dbReference>
<dbReference type="Gene3D" id="3.40.50.300">
    <property type="entry name" value="P-loop containing nucleotide triphosphate hydrolases"/>
    <property type="match status" value="1"/>
</dbReference>
<protein>
    <submittedName>
        <fullName evidence="2">P-loop containing nucleoside triphosphate hydrolase protein</fullName>
    </submittedName>
</protein>
<organism evidence="2 3">
    <name type="scientific">Roridomyces roridus</name>
    <dbReference type="NCBI Taxonomy" id="1738132"/>
    <lineage>
        <taxon>Eukaryota</taxon>
        <taxon>Fungi</taxon>
        <taxon>Dikarya</taxon>
        <taxon>Basidiomycota</taxon>
        <taxon>Agaricomycotina</taxon>
        <taxon>Agaricomycetes</taxon>
        <taxon>Agaricomycetidae</taxon>
        <taxon>Agaricales</taxon>
        <taxon>Marasmiineae</taxon>
        <taxon>Mycenaceae</taxon>
        <taxon>Roridomyces</taxon>
    </lineage>
</organism>
<dbReference type="GO" id="GO:0003723">
    <property type="term" value="F:RNA binding"/>
    <property type="evidence" value="ECO:0007669"/>
    <property type="project" value="TreeGrafter"/>
</dbReference>
<dbReference type="GO" id="GO:0016887">
    <property type="term" value="F:ATP hydrolysis activity"/>
    <property type="evidence" value="ECO:0007669"/>
    <property type="project" value="InterPro"/>
</dbReference>
<evidence type="ECO:0000313" key="2">
    <source>
        <dbReference type="EMBL" id="KAJ7617376.1"/>
    </source>
</evidence>
<comment type="caution">
    <text evidence="2">The sequence shown here is derived from an EMBL/GenBank/DDBJ whole genome shotgun (WGS) entry which is preliminary data.</text>
</comment>
<dbReference type="Proteomes" id="UP001221142">
    <property type="component" value="Unassembled WGS sequence"/>
</dbReference>
<dbReference type="InterPro" id="IPR003959">
    <property type="entry name" value="ATPase_AAA_core"/>
</dbReference>
<keyword evidence="2" id="KW-0378">Hydrolase</keyword>
<dbReference type="EMBL" id="JARKIF010000021">
    <property type="protein sequence ID" value="KAJ7617376.1"/>
    <property type="molecule type" value="Genomic_DNA"/>
</dbReference>
<dbReference type="GO" id="GO:0042254">
    <property type="term" value="P:ribosome biogenesis"/>
    <property type="evidence" value="ECO:0007669"/>
    <property type="project" value="TreeGrafter"/>
</dbReference>
<evidence type="ECO:0000313" key="3">
    <source>
        <dbReference type="Proteomes" id="UP001221142"/>
    </source>
</evidence>